<dbReference type="GO" id="GO:0006633">
    <property type="term" value="P:fatty acid biosynthetic process"/>
    <property type="evidence" value="ECO:0007669"/>
    <property type="project" value="UniProtKB-KW"/>
</dbReference>
<dbReference type="InParanoid" id="A0A1C7NLW1"/>
<dbReference type="Proteomes" id="UP000093000">
    <property type="component" value="Unassembled WGS sequence"/>
</dbReference>
<dbReference type="FunCoup" id="A0A1C7NLW1">
    <property type="interactions" value="13"/>
</dbReference>
<keyword evidence="10" id="KW-1185">Reference proteome</keyword>
<evidence type="ECO:0000256" key="6">
    <source>
        <dbReference type="ARBA" id="ARBA00023098"/>
    </source>
</evidence>
<dbReference type="NCBIfam" id="TIGR00556">
    <property type="entry name" value="pantethn_trn"/>
    <property type="match status" value="1"/>
</dbReference>
<keyword evidence="5" id="KW-0460">Magnesium</keyword>
<protein>
    <submittedName>
        <fullName evidence="9">Holo-[acyl-carrier-protein] synthase</fullName>
    </submittedName>
</protein>
<keyword evidence="2" id="KW-0808">Transferase</keyword>
<dbReference type="EMBL" id="LUGH01000067">
    <property type="protein sequence ID" value="OBZ90018.1"/>
    <property type="molecule type" value="Genomic_DNA"/>
</dbReference>
<evidence type="ECO:0000256" key="3">
    <source>
        <dbReference type="ARBA" id="ARBA00022723"/>
    </source>
</evidence>
<keyword evidence="6" id="KW-0443">Lipid metabolism</keyword>
<evidence type="ECO:0000259" key="8">
    <source>
        <dbReference type="Pfam" id="PF01648"/>
    </source>
</evidence>
<evidence type="ECO:0000256" key="1">
    <source>
        <dbReference type="ARBA" id="ARBA00022516"/>
    </source>
</evidence>
<dbReference type="SUPFAM" id="SSF56214">
    <property type="entry name" value="4'-phosphopantetheinyl transferase"/>
    <property type="match status" value="1"/>
</dbReference>
<keyword evidence="7" id="KW-0275">Fatty acid biosynthesis</keyword>
<evidence type="ECO:0000313" key="9">
    <source>
        <dbReference type="EMBL" id="OBZ90018.1"/>
    </source>
</evidence>
<dbReference type="AlphaFoldDB" id="A0A1C7NLW1"/>
<dbReference type="OrthoDB" id="15433at2759"/>
<keyword evidence="4" id="KW-0276">Fatty acid metabolism</keyword>
<dbReference type="Pfam" id="PF01648">
    <property type="entry name" value="ACPS"/>
    <property type="match status" value="1"/>
</dbReference>
<sequence>MILGIGVDILHLPRITALISRRGQDTLARRILSQKEYVQFRQLQDLDQQKCDSYLSARWCIKEAAYKALYPHHRLEWKQVTVVKKAGKPELEFLNSKLYGIQRAHVSLSHDGEYAIAQVLLEG</sequence>
<organism evidence="9 10">
    <name type="scientific">Choanephora cucurbitarum</name>
    <dbReference type="NCBI Taxonomy" id="101091"/>
    <lineage>
        <taxon>Eukaryota</taxon>
        <taxon>Fungi</taxon>
        <taxon>Fungi incertae sedis</taxon>
        <taxon>Mucoromycota</taxon>
        <taxon>Mucoromycotina</taxon>
        <taxon>Mucoromycetes</taxon>
        <taxon>Mucorales</taxon>
        <taxon>Mucorineae</taxon>
        <taxon>Choanephoraceae</taxon>
        <taxon>Choanephoroideae</taxon>
        <taxon>Choanephora</taxon>
    </lineage>
</organism>
<dbReference type="InterPro" id="IPR002582">
    <property type="entry name" value="ACPS"/>
</dbReference>
<evidence type="ECO:0000256" key="4">
    <source>
        <dbReference type="ARBA" id="ARBA00022832"/>
    </source>
</evidence>
<name>A0A1C7NLW1_9FUNG</name>
<dbReference type="NCBIfam" id="TIGR00516">
    <property type="entry name" value="acpS"/>
    <property type="match status" value="1"/>
</dbReference>
<keyword evidence="3" id="KW-0479">Metal-binding</keyword>
<keyword evidence="1" id="KW-0444">Lipid biosynthesis</keyword>
<proteinExistence type="inferred from homology"/>
<evidence type="ECO:0000256" key="5">
    <source>
        <dbReference type="ARBA" id="ARBA00022842"/>
    </source>
</evidence>
<dbReference type="HAMAP" id="MF_00101">
    <property type="entry name" value="AcpS"/>
    <property type="match status" value="1"/>
</dbReference>
<accession>A0A1C7NLW1</accession>
<dbReference type="InterPro" id="IPR004568">
    <property type="entry name" value="Ppantetheine-prot_Trfase_dom"/>
</dbReference>
<dbReference type="Gene3D" id="3.90.470.20">
    <property type="entry name" value="4'-phosphopantetheinyl transferase domain"/>
    <property type="match status" value="1"/>
</dbReference>
<comment type="caution">
    <text evidence="9">The sequence shown here is derived from an EMBL/GenBank/DDBJ whole genome shotgun (WGS) entry which is preliminary data.</text>
</comment>
<dbReference type="GO" id="GO:0008897">
    <property type="term" value="F:holo-[acyl-carrier-protein] synthase activity"/>
    <property type="evidence" value="ECO:0007669"/>
    <property type="project" value="InterPro"/>
</dbReference>
<dbReference type="GO" id="GO:0000287">
    <property type="term" value="F:magnesium ion binding"/>
    <property type="evidence" value="ECO:0007669"/>
    <property type="project" value="InterPro"/>
</dbReference>
<evidence type="ECO:0000256" key="2">
    <source>
        <dbReference type="ARBA" id="ARBA00022679"/>
    </source>
</evidence>
<evidence type="ECO:0000313" key="10">
    <source>
        <dbReference type="Proteomes" id="UP000093000"/>
    </source>
</evidence>
<reference evidence="9 10" key="1">
    <citation type="submission" date="2016-03" db="EMBL/GenBank/DDBJ databases">
        <title>Choanephora cucurbitarum.</title>
        <authorList>
            <person name="Min B."/>
            <person name="Park H."/>
            <person name="Park J.-H."/>
            <person name="Shin H.-D."/>
            <person name="Choi I.-G."/>
        </authorList>
    </citation>
    <scope>NUCLEOTIDE SEQUENCE [LARGE SCALE GENOMIC DNA]</scope>
    <source>
        <strain evidence="9 10">KUS-F28377</strain>
    </source>
</reference>
<dbReference type="InterPro" id="IPR008278">
    <property type="entry name" value="4-PPantetheinyl_Trfase_dom"/>
</dbReference>
<gene>
    <name evidence="9" type="primary">acpS</name>
    <name evidence="9" type="ORF">A0J61_01922</name>
</gene>
<dbReference type="InterPro" id="IPR037143">
    <property type="entry name" value="4-PPantetheinyl_Trfase_dom_sf"/>
</dbReference>
<evidence type="ECO:0000256" key="7">
    <source>
        <dbReference type="ARBA" id="ARBA00023160"/>
    </source>
</evidence>
<feature type="domain" description="4'-phosphopantetheinyl transferase" evidence="8">
    <location>
        <begin position="4"/>
        <end position="117"/>
    </location>
</feature>